<keyword evidence="3" id="KW-0336">GPI-anchor</keyword>
<dbReference type="GO" id="GO:0009506">
    <property type="term" value="C:plasmodesma"/>
    <property type="evidence" value="ECO:0007669"/>
    <property type="project" value="UniProtKB-ARBA"/>
</dbReference>
<keyword evidence="2" id="KW-1003">Cell membrane</keyword>
<dbReference type="PANTHER" id="PTHR31044">
    <property type="entry name" value="BETA-1,3 GLUCANASE"/>
    <property type="match status" value="1"/>
</dbReference>
<evidence type="ECO:0000313" key="10">
    <source>
        <dbReference type="EMBL" id="PIA57945.1"/>
    </source>
</evidence>
<evidence type="ECO:0000259" key="9">
    <source>
        <dbReference type="SMART" id="SM00768"/>
    </source>
</evidence>
<dbReference type="Proteomes" id="UP000230069">
    <property type="component" value="Unassembled WGS sequence"/>
</dbReference>
<feature type="signal peptide" evidence="8">
    <location>
        <begin position="1"/>
        <end position="18"/>
    </location>
</feature>
<evidence type="ECO:0000256" key="8">
    <source>
        <dbReference type="SAM" id="SignalP"/>
    </source>
</evidence>
<dbReference type="AlphaFoldDB" id="A0A2G5EQC1"/>
<dbReference type="InParanoid" id="A0A2G5EQC1"/>
<proteinExistence type="predicted"/>
<keyword evidence="3" id="KW-0449">Lipoprotein</keyword>
<evidence type="ECO:0000256" key="6">
    <source>
        <dbReference type="ARBA" id="ARBA00023157"/>
    </source>
</evidence>
<dbReference type="InterPro" id="IPR044788">
    <property type="entry name" value="X8_dom_prot"/>
</dbReference>
<comment type="subcellular location">
    <subcellularLocation>
        <location evidence="1">Cell membrane</location>
        <topology evidence="1">Lipid-anchor</topology>
        <topology evidence="1">GPI-anchor</topology>
    </subcellularLocation>
</comment>
<feature type="chain" id="PRO_5013747483" description="X8 domain-containing protein" evidence="8">
    <location>
        <begin position="19"/>
        <end position="192"/>
    </location>
</feature>
<dbReference type="GO" id="GO:0098552">
    <property type="term" value="C:side of membrane"/>
    <property type="evidence" value="ECO:0007669"/>
    <property type="project" value="UniProtKB-KW"/>
</dbReference>
<sequence>MGICNLSSILFLIILISTTPFDPFTLASSETNLNKNPNLKTISKANDDGESSGIEHVWCVAKNNAEDVNLQAAIDWACGNGGVDCGPIEQNKACYDPTNIQSTASYVFNDYYRKNGQTDESCNFSGVAALSSLDPSYGECKMQFSTLVVAHGNFTGTSSSSSSSGGDITSKWSIQGTIATIFFSTALFWLVF</sequence>
<dbReference type="OrthoDB" id="1919050at2759"/>
<keyword evidence="7" id="KW-0325">Glycoprotein</keyword>
<keyword evidence="11" id="KW-1185">Reference proteome</keyword>
<reference evidence="10 11" key="1">
    <citation type="submission" date="2017-09" db="EMBL/GenBank/DDBJ databases">
        <title>WGS assembly of Aquilegia coerulea Goldsmith.</title>
        <authorList>
            <person name="Hodges S."/>
            <person name="Kramer E."/>
            <person name="Nordborg M."/>
            <person name="Tomkins J."/>
            <person name="Borevitz J."/>
            <person name="Derieg N."/>
            <person name="Yan J."/>
            <person name="Mihaltcheva S."/>
            <person name="Hayes R.D."/>
            <person name="Rokhsar D."/>
        </authorList>
    </citation>
    <scope>NUCLEOTIDE SEQUENCE [LARGE SCALE GENOMIC DNA]</scope>
    <source>
        <strain evidence="11">cv. Goldsmith</strain>
    </source>
</reference>
<evidence type="ECO:0000256" key="2">
    <source>
        <dbReference type="ARBA" id="ARBA00022475"/>
    </source>
</evidence>
<dbReference type="SMART" id="SM00768">
    <property type="entry name" value="X8"/>
    <property type="match status" value="1"/>
</dbReference>
<evidence type="ECO:0000256" key="1">
    <source>
        <dbReference type="ARBA" id="ARBA00004609"/>
    </source>
</evidence>
<accession>A0A2G5EQC1</accession>
<evidence type="ECO:0000256" key="3">
    <source>
        <dbReference type="ARBA" id="ARBA00022622"/>
    </source>
</evidence>
<gene>
    <name evidence="10" type="ORF">AQUCO_00500103v1</name>
</gene>
<dbReference type="InterPro" id="IPR012946">
    <property type="entry name" value="X8"/>
</dbReference>
<dbReference type="EMBL" id="KZ305022">
    <property type="protein sequence ID" value="PIA57945.1"/>
    <property type="molecule type" value="Genomic_DNA"/>
</dbReference>
<feature type="domain" description="X8" evidence="9">
    <location>
        <begin position="57"/>
        <end position="142"/>
    </location>
</feature>
<keyword evidence="4 8" id="KW-0732">Signal</keyword>
<dbReference type="PANTHER" id="PTHR31044:SF33">
    <property type="entry name" value="PLASMODESMATA CALLOSE-BINDING PROTEIN 5"/>
    <property type="match status" value="1"/>
</dbReference>
<evidence type="ECO:0000256" key="4">
    <source>
        <dbReference type="ARBA" id="ARBA00022729"/>
    </source>
</evidence>
<dbReference type="FunCoup" id="A0A2G5EQC1">
    <property type="interactions" value="340"/>
</dbReference>
<dbReference type="STRING" id="218851.A0A2G5EQC1"/>
<keyword evidence="5" id="KW-0472">Membrane</keyword>
<name>A0A2G5EQC1_AQUCA</name>
<dbReference type="Gene3D" id="1.20.58.1040">
    <property type="match status" value="1"/>
</dbReference>
<protein>
    <recommendedName>
        <fullName evidence="9">X8 domain-containing protein</fullName>
    </recommendedName>
</protein>
<evidence type="ECO:0000313" key="11">
    <source>
        <dbReference type="Proteomes" id="UP000230069"/>
    </source>
</evidence>
<dbReference type="FunFam" id="1.20.58.1040:FF:000001">
    <property type="entry name" value="Glucan endo-1,3-beta-glucosidase 4"/>
    <property type="match status" value="1"/>
</dbReference>
<evidence type="ECO:0000256" key="5">
    <source>
        <dbReference type="ARBA" id="ARBA00023136"/>
    </source>
</evidence>
<evidence type="ECO:0000256" key="7">
    <source>
        <dbReference type="ARBA" id="ARBA00023180"/>
    </source>
</evidence>
<dbReference type="GO" id="GO:0005886">
    <property type="term" value="C:plasma membrane"/>
    <property type="evidence" value="ECO:0007669"/>
    <property type="project" value="UniProtKB-SubCell"/>
</dbReference>
<dbReference type="Pfam" id="PF07983">
    <property type="entry name" value="X8"/>
    <property type="match status" value="1"/>
</dbReference>
<organism evidence="10 11">
    <name type="scientific">Aquilegia coerulea</name>
    <name type="common">Rocky mountain columbine</name>
    <dbReference type="NCBI Taxonomy" id="218851"/>
    <lineage>
        <taxon>Eukaryota</taxon>
        <taxon>Viridiplantae</taxon>
        <taxon>Streptophyta</taxon>
        <taxon>Embryophyta</taxon>
        <taxon>Tracheophyta</taxon>
        <taxon>Spermatophyta</taxon>
        <taxon>Magnoliopsida</taxon>
        <taxon>Ranunculales</taxon>
        <taxon>Ranunculaceae</taxon>
        <taxon>Thalictroideae</taxon>
        <taxon>Aquilegia</taxon>
    </lineage>
</organism>
<keyword evidence="6" id="KW-1015">Disulfide bond</keyword>